<sequence>MRTSPATRSTKHAGNVGRIGRLTHAKQATPGAVALKRRPRAQWGLSVVPCDPTGQNEITKPLTRICTDPTSCIP</sequence>
<evidence type="ECO:0000313" key="2">
    <source>
        <dbReference type="EMBL" id="SUS06843.1"/>
    </source>
</evidence>
<proteinExistence type="predicted"/>
<protein>
    <submittedName>
        <fullName evidence="2">Uncharacterized protein</fullName>
    </submittedName>
</protein>
<gene>
    <name evidence="2" type="ORF">DF3PB_3370002</name>
</gene>
<evidence type="ECO:0000256" key="1">
    <source>
        <dbReference type="SAM" id="MobiDB-lite"/>
    </source>
</evidence>
<name>A0A380TGL1_9ZZZZ</name>
<accession>A0A380TGL1</accession>
<organism evidence="2">
    <name type="scientific">metagenome</name>
    <dbReference type="NCBI Taxonomy" id="256318"/>
    <lineage>
        <taxon>unclassified sequences</taxon>
        <taxon>metagenomes</taxon>
    </lineage>
</organism>
<dbReference type="EMBL" id="UIDG01000265">
    <property type="protein sequence ID" value="SUS06843.1"/>
    <property type="molecule type" value="Genomic_DNA"/>
</dbReference>
<dbReference type="AlphaFoldDB" id="A0A380TGL1"/>
<reference evidence="2" key="1">
    <citation type="submission" date="2018-07" db="EMBL/GenBank/DDBJ databases">
        <authorList>
            <person name="Quirk P.G."/>
            <person name="Krulwich T.A."/>
        </authorList>
    </citation>
    <scope>NUCLEOTIDE SEQUENCE</scope>
</reference>
<feature type="region of interest" description="Disordered" evidence="1">
    <location>
        <begin position="1"/>
        <end position="33"/>
    </location>
</feature>